<evidence type="ECO:0000256" key="5">
    <source>
        <dbReference type="SAM" id="Coils"/>
    </source>
</evidence>
<feature type="active site" description="Nucleophile" evidence="4">
    <location>
        <position position="459"/>
    </location>
</feature>
<accession>A0A7S4ALX8</accession>
<evidence type="ECO:0000259" key="8">
    <source>
        <dbReference type="PROSITE" id="PS51635"/>
    </source>
</evidence>
<evidence type="ECO:0000256" key="6">
    <source>
        <dbReference type="SAM" id="MobiDB-lite"/>
    </source>
</evidence>
<keyword evidence="2 4" id="KW-0442">Lipid degradation</keyword>
<proteinExistence type="predicted"/>
<dbReference type="InterPro" id="IPR016035">
    <property type="entry name" value="Acyl_Trfase/lysoPLipase"/>
</dbReference>
<comment type="caution">
    <text evidence="4">Lacks conserved residue(s) required for the propagation of feature annotation.</text>
</comment>
<dbReference type="Gene3D" id="3.40.1090.10">
    <property type="entry name" value="Cytosolic phospholipase A2 catalytic domain"/>
    <property type="match status" value="2"/>
</dbReference>
<evidence type="ECO:0000256" key="3">
    <source>
        <dbReference type="ARBA" id="ARBA00023098"/>
    </source>
</evidence>
<keyword evidence="3 4" id="KW-0443">Lipid metabolism</keyword>
<dbReference type="EMBL" id="HBIX01017988">
    <property type="protein sequence ID" value="CAE0720139.1"/>
    <property type="molecule type" value="Transcribed_RNA"/>
</dbReference>
<feature type="active site" description="Proton acceptor" evidence="4">
    <location>
        <position position="618"/>
    </location>
</feature>
<dbReference type="PANTHER" id="PTHR14226:SF10">
    <property type="entry name" value="TRIACYLGLYCEROL LIPASE 4-RELATED"/>
    <property type="match status" value="1"/>
</dbReference>
<evidence type="ECO:0000256" key="2">
    <source>
        <dbReference type="ARBA" id="ARBA00022963"/>
    </source>
</evidence>
<organism evidence="9">
    <name type="scientific">Pseudo-nitzschia australis</name>
    <dbReference type="NCBI Taxonomy" id="44445"/>
    <lineage>
        <taxon>Eukaryota</taxon>
        <taxon>Sar</taxon>
        <taxon>Stramenopiles</taxon>
        <taxon>Ochrophyta</taxon>
        <taxon>Bacillariophyta</taxon>
        <taxon>Bacillariophyceae</taxon>
        <taxon>Bacillariophycidae</taxon>
        <taxon>Bacillariales</taxon>
        <taxon>Bacillariaceae</taxon>
        <taxon>Pseudo-nitzschia</taxon>
    </lineage>
</organism>
<feature type="compositionally biased region" description="Basic and acidic residues" evidence="6">
    <location>
        <begin position="286"/>
        <end position="300"/>
    </location>
</feature>
<protein>
    <recommendedName>
        <fullName evidence="8">PNPLA domain-containing protein</fullName>
    </recommendedName>
</protein>
<evidence type="ECO:0000256" key="1">
    <source>
        <dbReference type="ARBA" id="ARBA00022801"/>
    </source>
</evidence>
<feature type="region of interest" description="Disordered" evidence="6">
    <location>
        <begin position="275"/>
        <end position="300"/>
    </location>
</feature>
<keyword evidence="1 4" id="KW-0378">Hydrolase</keyword>
<name>A0A7S4ALX8_9STRA</name>
<feature type="short sequence motif" description="GXSXG" evidence="4">
    <location>
        <begin position="457"/>
        <end position="461"/>
    </location>
</feature>
<dbReference type="GO" id="GO:0052689">
    <property type="term" value="F:carboxylic ester hydrolase activity"/>
    <property type="evidence" value="ECO:0007669"/>
    <property type="project" value="UniProtKB-ARBA"/>
</dbReference>
<evidence type="ECO:0000313" key="9">
    <source>
        <dbReference type="EMBL" id="CAE0720139.1"/>
    </source>
</evidence>
<dbReference type="Pfam" id="PF01734">
    <property type="entry name" value="Patatin"/>
    <property type="match status" value="1"/>
</dbReference>
<dbReference type="PANTHER" id="PTHR14226">
    <property type="entry name" value="NEUROPATHY TARGET ESTERASE/SWISS CHEESE D.MELANOGASTER"/>
    <property type="match status" value="1"/>
</dbReference>
<dbReference type="AlphaFoldDB" id="A0A7S4ALX8"/>
<dbReference type="GO" id="GO:0016298">
    <property type="term" value="F:lipase activity"/>
    <property type="evidence" value="ECO:0007669"/>
    <property type="project" value="UniProtKB-ARBA"/>
</dbReference>
<evidence type="ECO:0000256" key="4">
    <source>
        <dbReference type="PROSITE-ProRule" id="PRU01161"/>
    </source>
</evidence>
<dbReference type="GO" id="GO:0016042">
    <property type="term" value="P:lipid catabolic process"/>
    <property type="evidence" value="ECO:0007669"/>
    <property type="project" value="UniProtKB-UniRule"/>
</dbReference>
<dbReference type="PROSITE" id="PS51635">
    <property type="entry name" value="PNPLA"/>
    <property type="match status" value="1"/>
</dbReference>
<gene>
    <name evidence="9" type="ORF">PAUS00366_LOCUS12893</name>
</gene>
<dbReference type="SUPFAM" id="SSF52151">
    <property type="entry name" value="FabD/lysophospholipase-like"/>
    <property type="match status" value="1"/>
</dbReference>
<feature type="coiled-coil region" evidence="5">
    <location>
        <begin position="814"/>
        <end position="841"/>
    </location>
</feature>
<keyword evidence="7" id="KW-1133">Transmembrane helix</keyword>
<evidence type="ECO:0000256" key="7">
    <source>
        <dbReference type="SAM" id="Phobius"/>
    </source>
</evidence>
<dbReference type="InterPro" id="IPR050301">
    <property type="entry name" value="NTE"/>
</dbReference>
<sequence length="887" mass="100211">MEQFGPEQLEQAKMEILIRVPPWAVEWWEYVVMQNQSLSDAVSEYSHSIYSILIGNQRNSFFVILSMILFWPFYAYCFVAVTSASTWIIWLLASVCVGFIQMNFVAYQFFMIALDIFGLTLLKTYQVIMRSRVAQFVFFFSKRIRKSRQKMSRRRTWRKQCDAAKDYSEYKKLPVWEKSPSLSVAAAMAISSEEDAPSSRNFPLQSRDLRRATSFSTMKLLKENALAAAEKEDDAIVNERWACNPSNNNSGNGNNEMLLSPGRLLRHKRGNSMSRLQALQDEGEAEVAHQRKDYSDIEKDLGPSTTALLVSTTAKLREEREKLEMEQDSGLEFLLSGVVKRNHLALEHLLVSNARDVEVSGQYGLSSATRKAISAYYDEVSGGLDSLTGVSETNDKDNSKTIKKLRERIVLFRKMKQNMGRTALMLSGGGAQAMYHLGTMRALIDSNLYHKIKVISGTSGGSIAAACCAMFTTEEISKDVCVNTVAIDFRLNGEMKRKNIQWFPPRSNMMSYWLKHRILIDSEYFHTTCEFYWGTTTFEEAFARTGKHVCITVSACRAQSDAAQRLLLNHISTPHVTLASAVAASCALPGVMKPAKLKTKNSMGKIEDFEVDGVEWIDGSVQADLPFQRISTLFNVSNFVVCQTNFHVVPFLNKDEQITKSSYRKLFQTIEWDIRSRALKLSGLGLFPKVFGHDISKVFKQKYHGNLTLVPRFTTMQTFGLHILHNPGVKNMENYLHYGQLAAWPYLRVIRFMVCLENSLDEGLERLKSRVKRLGPDYDESDDLDSIASGSTVNALALSKMNRMVRFASPSPQIGALQKKLSIVELENALLRQEVEELRLITGRCAKNGNEMVEEGSTDGRDHPATVSLSEGDIFNLVRTARELDGN</sequence>
<dbReference type="InterPro" id="IPR002641">
    <property type="entry name" value="PNPLA_dom"/>
</dbReference>
<reference evidence="9" key="1">
    <citation type="submission" date="2021-01" db="EMBL/GenBank/DDBJ databases">
        <authorList>
            <person name="Corre E."/>
            <person name="Pelletier E."/>
            <person name="Niang G."/>
            <person name="Scheremetjew M."/>
            <person name="Finn R."/>
            <person name="Kale V."/>
            <person name="Holt S."/>
            <person name="Cochrane G."/>
            <person name="Meng A."/>
            <person name="Brown T."/>
            <person name="Cohen L."/>
        </authorList>
    </citation>
    <scope>NUCLEOTIDE SEQUENCE</scope>
    <source>
        <strain evidence="9">10249 10 AB</strain>
    </source>
</reference>
<keyword evidence="7" id="KW-0812">Transmembrane</keyword>
<keyword evidence="7" id="KW-0472">Membrane</keyword>
<keyword evidence="5" id="KW-0175">Coiled coil</keyword>
<feature type="domain" description="PNPLA" evidence="8">
    <location>
        <begin position="424"/>
        <end position="631"/>
    </location>
</feature>
<feature type="transmembrane region" description="Helical" evidence="7">
    <location>
        <begin position="61"/>
        <end position="92"/>
    </location>
</feature>